<dbReference type="PANTHER" id="PTHR30383:SF24">
    <property type="entry name" value="THIOESTERASE 1_PROTEASE 1_LYSOPHOSPHOLIPASE L1"/>
    <property type="match status" value="1"/>
</dbReference>
<evidence type="ECO:0000313" key="3">
    <source>
        <dbReference type="Proteomes" id="UP000177996"/>
    </source>
</evidence>
<protein>
    <recommendedName>
        <fullName evidence="1">SGNH hydrolase-type esterase domain-containing protein</fullName>
    </recommendedName>
</protein>
<feature type="domain" description="SGNH hydrolase-type esterase" evidence="1">
    <location>
        <begin position="35"/>
        <end position="184"/>
    </location>
</feature>
<dbReference type="EMBL" id="MHLL01000039">
    <property type="protein sequence ID" value="OGZ08223.1"/>
    <property type="molecule type" value="Genomic_DNA"/>
</dbReference>
<sequence>MIIGAILCAPVLFAVVFFDDDVVQNYPSAGTDIIVFGDSLAQGVGATDGNDFASLLSRGIGQPIVNLGRSGDTTAQGLARLRELDPYHPKVVMVLLGGNDHLRKMPIEETFANLGKIIENIHVRGAVALLLGVRGSLLGGQFEDEFETLHERYRTAYVSDVLSGLFGRGEYMSDPIHPNNLGYAKIAERVLPVLLPLLE</sequence>
<dbReference type="STRING" id="1798661.A3D65_02610"/>
<dbReference type="PANTHER" id="PTHR30383">
    <property type="entry name" value="THIOESTERASE 1/PROTEASE 1/LYSOPHOSPHOLIPASE L1"/>
    <property type="match status" value="1"/>
</dbReference>
<dbReference type="InterPro" id="IPR036514">
    <property type="entry name" value="SGNH_hydro_sf"/>
</dbReference>
<evidence type="ECO:0000313" key="2">
    <source>
        <dbReference type="EMBL" id="OGZ08223.1"/>
    </source>
</evidence>
<comment type="caution">
    <text evidence="2">The sequence shown here is derived from an EMBL/GenBank/DDBJ whole genome shotgun (WGS) entry which is preliminary data.</text>
</comment>
<dbReference type="GO" id="GO:0004622">
    <property type="term" value="F:phosphatidylcholine lysophospholipase activity"/>
    <property type="evidence" value="ECO:0007669"/>
    <property type="project" value="TreeGrafter"/>
</dbReference>
<dbReference type="InterPro" id="IPR051532">
    <property type="entry name" value="Ester_Hydrolysis_Enzymes"/>
</dbReference>
<dbReference type="Pfam" id="PF13472">
    <property type="entry name" value="Lipase_GDSL_2"/>
    <property type="match status" value="1"/>
</dbReference>
<dbReference type="Proteomes" id="UP000177996">
    <property type="component" value="Unassembled WGS sequence"/>
</dbReference>
<evidence type="ECO:0000259" key="1">
    <source>
        <dbReference type="Pfam" id="PF13472"/>
    </source>
</evidence>
<reference evidence="2 3" key="1">
    <citation type="journal article" date="2016" name="Nat. Commun.">
        <title>Thousands of microbial genomes shed light on interconnected biogeochemical processes in an aquifer system.</title>
        <authorList>
            <person name="Anantharaman K."/>
            <person name="Brown C.T."/>
            <person name="Hug L.A."/>
            <person name="Sharon I."/>
            <person name="Castelle C.J."/>
            <person name="Probst A.J."/>
            <person name="Thomas B.C."/>
            <person name="Singh A."/>
            <person name="Wilkins M.J."/>
            <person name="Karaoz U."/>
            <person name="Brodie E.L."/>
            <person name="Williams K.H."/>
            <person name="Hubbard S.S."/>
            <person name="Banfield J.F."/>
        </authorList>
    </citation>
    <scope>NUCLEOTIDE SEQUENCE [LARGE SCALE GENOMIC DNA]</scope>
</reference>
<dbReference type="AlphaFoldDB" id="A0A1G2D3R3"/>
<dbReference type="Gene3D" id="3.40.50.1110">
    <property type="entry name" value="SGNH hydrolase"/>
    <property type="match status" value="1"/>
</dbReference>
<organism evidence="2 3">
    <name type="scientific">Candidatus Lloydbacteria bacterium RIFCSPHIGHO2_02_FULL_50_13</name>
    <dbReference type="NCBI Taxonomy" id="1798661"/>
    <lineage>
        <taxon>Bacteria</taxon>
        <taxon>Candidatus Lloydiibacteriota</taxon>
    </lineage>
</organism>
<gene>
    <name evidence="2" type="ORF">A3D65_02610</name>
</gene>
<name>A0A1G2D3R3_9BACT</name>
<proteinExistence type="predicted"/>
<dbReference type="InterPro" id="IPR013830">
    <property type="entry name" value="SGNH_hydro"/>
</dbReference>
<accession>A0A1G2D3R3</accession>
<dbReference type="SUPFAM" id="SSF52266">
    <property type="entry name" value="SGNH hydrolase"/>
    <property type="match status" value="1"/>
</dbReference>